<sequence length="304" mass="33691">MAKRDYYEILGVNKSASSDEIKSAYRKLARKHHPDIDKSAGADVRFKELGEAYQVLSDPQKKGAYDQFGHAAFDRSAGAGAGGPFGGGNPFGGGWQQYSWSTGGGNPNVQFDFGGFEDPFELFEQIFGGGFGAAMRRRPTYQMDLSFDESIHGVTKDIEVESRNTQGTLVRKRMRIKVPQGVDNGTKMRFGDLDIVFRVNRHLQFLREGADIFSEITINIPQLVLGDVFEVETVQGKVKVKVPPGTQPGSLVKLKGKGIPRLGSSGHGDHYVRVNLNVPKNPSKQEKQLYEELYKLGNKKKGWF</sequence>
<dbReference type="SUPFAM" id="SSF49493">
    <property type="entry name" value="HSP40/DnaJ peptide-binding domain"/>
    <property type="match status" value="2"/>
</dbReference>
<keyword evidence="2" id="KW-0677">Repeat</keyword>
<comment type="caution">
    <text evidence="7">The sequence shown here is derived from an EMBL/GenBank/DDBJ whole genome shotgun (WGS) entry which is preliminary data.</text>
</comment>
<dbReference type="CDD" id="cd06257">
    <property type="entry name" value="DnaJ"/>
    <property type="match status" value="1"/>
</dbReference>
<dbReference type="PANTHER" id="PTHR43096">
    <property type="entry name" value="DNAJ HOMOLOG 1, MITOCHONDRIAL-RELATED"/>
    <property type="match status" value="1"/>
</dbReference>
<dbReference type="InterPro" id="IPR036869">
    <property type="entry name" value="J_dom_sf"/>
</dbReference>
<dbReference type="FunFam" id="2.60.260.20:FF:000005">
    <property type="entry name" value="Chaperone protein dnaJ 1, mitochondrial"/>
    <property type="match status" value="1"/>
</dbReference>
<keyword evidence="1" id="KW-0479">Metal-binding</keyword>
<dbReference type="EMBL" id="MFDM01000017">
    <property type="protein sequence ID" value="OGE43190.1"/>
    <property type="molecule type" value="Genomic_DNA"/>
</dbReference>
<dbReference type="Pfam" id="PF01556">
    <property type="entry name" value="DnaJ_C"/>
    <property type="match status" value="1"/>
</dbReference>
<dbReference type="PROSITE" id="PS50076">
    <property type="entry name" value="DNAJ_2"/>
    <property type="match status" value="1"/>
</dbReference>
<protein>
    <recommendedName>
        <fullName evidence="6">J domain-containing protein</fullName>
    </recommendedName>
</protein>
<dbReference type="Proteomes" id="UP000178565">
    <property type="component" value="Unassembled WGS sequence"/>
</dbReference>
<dbReference type="STRING" id="1797785.A3B45_01490"/>
<evidence type="ECO:0000256" key="2">
    <source>
        <dbReference type="ARBA" id="ARBA00022737"/>
    </source>
</evidence>
<evidence type="ECO:0000256" key="1">
    <source>
        <dbReference type="ARBA" id="ARBA00022723"/>
    </source>
</evidence>
<dbReference type="Pfam" id="PF00226">
    <property type="entry name" value="DnaJ"/>
    <property type="match status" value="1"/>
</dbReference>
<feature type="domain" description="J" evidence="6">
    <location>
        <begin position="5"/>
        <end position="69"/>
    </location>
</feature>
<name>A0A1F5KQS9_9BACT</name>
<reference evidence="7 8" key="1">
    <citation type="journal article" date="2016" name="Nat. Commun.">
        <title>Thousands of microbial genomes shed light on interconnected biogeochemical processes in an aquifer system.</title>
        <authorList>
            <person name="Anantharaman K."/>
            <person name="Brown C.T."/>
            <person name="Hug L.A."/>
            <person name="Sharon I."/>
            <person name="Castelle C.J."/>
            <person name="Probst A.J."/>
            <person name="Thomas B.C."/>
            <person name="Singh A."/>
            <person name="Wilkins M.J."/>
            <person name="Karaoz U."/>
            <person name="Brodie E.L."/>
            <person name="Williams K.H."/>
            <person name="Hubbard S.S."/>
            <person name="Banfield J.F."/>
        </authorList>
    </citation>
    <scope>NUCLEOTIDE SEQUENCE [LARGE SCALE GENOMIC DNA]</scope>
</reference>
<accession>A0A1F5KQS9</accession>
<proteinExistence type="predicted"/>
<dbReference type="GO" id="GO:0042026">
    <property type="term" value="P:protein refolding"/>
    <property type="evidence" value="ECO:0007669"/>
    <property type="project" value="TreeGrafter"/>
</dbReference>
<keyword evidence="3" id="KW-0863">Zinc-finger</keyword>
<dbReference type="CDD" id="cd10747">
    <property type="entry name" value="DnaJ_C"/>
    <property type="match status" value="1"/>
</dbReference>
<evidence type="ECO:0000256" key="5">
    <source>
        <dbReference type="ARBA" id="ARBA00023186"/>
    </source>
</evidence>
<dbReference type="InterPro" id="IPR018253">
    <property type="entry name" value="DnaJ_domain_CS"/>
</dbReference>
<dbReference type="AlphaFoldDB" id="A0A1F5KQS9"/>
<evidence type="ECO:0000256" key="4">
    <source>
        <dbReference type="ARBA" id="ARBA00022833"/>
    </source>
</evidence>
<dbReference type="PROSITE" id="PS00636">
    <property type="entry name" value="DNAJ_1"/>
    <property type="match status" value="1"/>
</dbReference>
<dbReference type="PRINTS" id="PR00625">
    <property type="entry name" value="JDOMAIN"/>
</dbReference>
<dbReference type="GO" id="GO:0005737">
    <property type="term" value="C:cytoplasm"/>
    <property type="evidence" value="ECO:0007669"/>
    <property type="project" value="TreeGrafter"/>
</dbReference>
<evidence type="ECO:0000313" key="7">
    <source>
        <dbReference type="EMBL" id="OGE43190.1"/>
    </source>
</evidence>
<dbReference type="SUPFAM" id="SSF46565">
    <property type="entry name" value="Chaperone J-domain"/>
    <property type="match status" value="1"/>
</dbReference>
<dbReference type="PANTHER" id="PTHR43096:SF52">
    <property type="entry name" value="DNAJ HOMOLOG 1, MITOCHONDRIAL-RELATED"/>
    <property type="match status" value="1"/>
</dbReference>
<evidence type="ECO:0000259" key="6">
    <source>
        <dbReference type="PROSITE" id="PS50076"/>
    </source>
</evidence>
<dbReference type="InterPro" id="IPR008971">
    <property type="entry name" value="HSP40/DnaJ_pept-bd"/>
</dbReference>
<dbReference type="GO" id="GO:0051082">
    <property type="term" value="F:unfolded protein binding"/>
    <property type="evidence" value="ECO:0007669"/>
    <property type="project" value="InterPro"/>
</dbReference>
<dbReference type="SMART" id="SM00271">
    <property type="entry name" value="DnaJ"/>
    <property type="match status" value="1"/>
</dbReference>
<organism evidence="7 8">
    <name type="scientific">Candidatus Daviesbacteria bacterium RIFCSPLOWO2_01_FULL_39_12</name>
    <dbReference type="NCBI Taxonomy" id="1797785"/>
    <lineage>
        <taxon>Bacteria</taxon>
        <taxon>Candidatus Daviesiibacteriota</taxon>
    </lineage>
</organism>
<dbReference type="GO" id="GO:0008270">
    <property type="term" value="F:zinc ion binding"/>
    <property type="evidence" value="ECO:0007669"/>
    <property type="project" value="UniProtKB-KW"/>
</dbReference>
<gene>
    <name evidence="7" type="ORF">A3B45_01490</name>
</gene>
<dbReference type="InterPro" id="IPR002939">
    <property type="entry name" value="DnaJ_C"/>
</dbReference>
<dbReference type="Gene3D" id="1.10.287.110">
    <property type="entry name" value="DnaJ domain"/>
    <property type="match status" value="1"/>
</dbReference>
<evidence type="ECO:0000256" key="3">
    <source>
        <dbReference type="ARBA" id="ARBA00022771"/>
    </source>
</evidence>
<keyword evidence="5" id="KW-0143">Chaperone</keyword>
<dbReference type="InterPro" id="IPR001623">
    <property type="entry name" value="DnaJ_domain"/>
</dbReference>
<dbReference type="Gene3D" id="2.60.260.20">
    <property type="entry name" value="Urease metallochaperone UreE, N-terminal domain"/>
    <property type="match status" value="2"/>
</dbReference>
<evidence type="ECO:0000313" key="8">
    <source>
        <dbReference type="Proteomes" id="UP000178565"/>
    </source>
</evidence>
<keyword evidence="4" id="KW-0862">Zinc</keyword>